<feature type="domain" description="Histidine kinase" evidence="14">
    <location>
        <begin position="121"/>
        <end position="325"/>
    </location>
</feature>
<evidence type="ECO:0000259" key="14">
    <source>
        <dbReference type="PROSITE" id="PS50109"/>
    </source>
</evidence>
<protein>
    <recommendedName>
        <fullName evidence="3">histidine kinase</fullName>
        <ecNumber evidence="3">2.7.13.3</ecNumber>
    </recommendedName>
</protein>
<keyword evidence="16" id="KW-1185">Reference proteome</keyword>
<keyword evidence="8 15" id="KW-0418">Kinase</keyword>
<keyword evidence="9" id="KW-0067">ATP-binding</keyword>
<evidence type="ECO:0000256" key="12">
    <source>
        <dbReference type="ARBA" id="ARBA00023136"/>
    </source>
</evidence>
<dbReference type="InterPro" id="IPR036890">
    <property type="entry name" value="HATPase_C_sf"/>
</dbReference>
<comment type="caution">
    <text evidence="15">The sequence shown here is derived from an EMBL/GenBank/DDBJ whole genome shotgun (WGS) entry which is preliminary data.</text>
</comment>
<keyword evidence="11" id="KW-0902">Two-component regulatory system</keyword>
<feature type="transmembrane region" description="Helical" evidence="13">
    <location>
        <begin position="12"/>
        <end position="31"/>
    </location>
</feature>
<comment type="subcellular location">
    <subcellularLocation>
        <location evidence="2">Cell membrane</location>
        <topology evidence="2">Multi-pass membrane protein</topology>
    </subcellularLocation>
</comment>
<evidence type="ECO:0000256" key="5">
    <source>
        <dbReference type="ARBA" id="ARBA00022679"/>
    </source>
</evidence>
<evidence type="ECO:0000256" key="4">
    <source>
        <dbReference type="ARBA" id="ARBA00022475"/>
    </source>
</evidence>
<accession>A0A918D3B0</accession>
<evidence type="ECO:0000256" key="6">
    <source>
        <dbReference type="ARBA" id="ARBA00022692"/>
    </source>
</evidence>
<evidence type="ECO:0000256" key="3">
    <source>
        <dbReference type="ARBA" id="ARBA00012438"/>
    </source>
</evidence>
<evidence type="ECO:0000256" key="2">
    <source>
        <dbReference type="ARBA" id="ARBA00004651"/>
    </source>
</evidence>
<dbReference type="GO" id="GO:0005524">
    <property type="term" value="F:ATP binding"/>
    <property type="evidence" value="ECO:0007669"/>
    <property type="project" value="UniProtKB-KW"/>
</dbReference>
<dbReference type="SMART" id="SM00387">
    <property type="entry name" value="HATPase_c"/>
    <property type="match status" value="1"/>
</dbReference>
<dbReference type="SUPFAM" id="SSF55874">
    <property type="entry name" value="ATPase domain of HSP90 chaperone/DNA topoisomerase II/histidine kinase"/>
    <property type="match status" value="1"/>
</dbReference>
<keyword evidence="12 13" id="KW-0472">Membrane</keyword>
<dbReference type="RefSeq" id="WP_188858299.1">
    <property type="nucleotide sequence ID" value="NZ_BMOS01000022.1"/>
</dbReference>
<evidence type="ECO:0000256" key="13">
    <source>
        <dbReference type="SAM" id="Phobius"/>
    </source>
</evidence>
<reference evidence="15" key="2">
    <citation type="submission" date="2020-09" db="EMBL/GenBank/DDBJ databases">
        <authorList>
            <person name="Sun Q."/>
            <person name="Ohkuma M."/>
        </authorList>
    </citation>
    <scope>NUCLEOTIDE SEQUENCE</scope>
    <source>
        <strain evidence="15">JCM 17251</strain>
    </source>
</reference>
<feature type="transmembrane region" description="Helical" evidence="13">
    <location>
        <begin position="37"/>
        <end position="58"/>
    </location>
</feature>
<dbReference type="Proteomes" id="UP000624041">
    <property type="component" value="Unassembled WGS sequence"/>
</dbReference>
<dbReference type="InterPro" id="IPR003594">
    <property type="entry name" value="HATPase_dom"/>
</dbReference>
<keyword evidence="7" id="KW-0547">Nucleotide-binding</keyword>
<dbReference type="InterPro" id="IPR005467">
    <property type="entry name" value="His_kinase_dom"/>
</dbReference>
<name>A0A918D3B0_9BACI</name>
<dbReference type="Pfam" id="PF02518">
    <property type="entry name" value="HATPase_c"/>
    <property type="match status" value="1"/>
</dbReference>
<reference evidence="15" key="1">
    <citation type="journal article" date="2014" name="Int. J. Syst. Evol. Microbiol.">
        <title>Complete genome sequence of Corynebacterium casei LMG S-19264T (=DSM 44701T), isolated from a smear-ripened cheese.</title>
        <authorList>
            <consortium name="US DOE Joint Genome Institute (JGI-PGF)"/>
            <person name="Walter F."/>
            <person name="Albersmeier A."/>
            <person name="Kalinowski J."/>
            <person name="Ruckert C."/>
        </authorList>
    </citation>
    <scope>NUCLEOTIDE SEQUENCE</scope>
    <source>
        <strain evidence="15">JCM 17251</strain>
    </source>
</reference>
<keyword evidence="4" id="KW-1003">Cell membrane</keyword>
<organism evidence="15 16">
    <name type="scientific">Oceanobacillus indicireducens</name>
    <dbReference type="NCBI Taxonomy" id="1004261"/>
    <lineage>
        <taxon>Bacteria</taxon>
        <taxon>Bacillati</taxon>
        <taxon>Bacillota</taxon>
        <taxon>Bacilli</taxon>
        <taxon>Bacillales</taxon>
        <taxon>Bacillaceae</taxon>
        <taxon>Oceanobacillus</taxon>
    </lineage>
</organism>
<dbReference type="PANTHER" id="PTHR45453:SF2">
    <property type="entry name" value="HISTIDINE KINASE"/>
    <property type="match status" value="1"/>
</dbReference>
<dbReference type="PROSITE" id="PS50109">
    <property type="entry name" value="HIS_KIN"/>
    <property type="match status" value="1"/>
</dbReference>
<evidence type="ECO:0000256" key="7">
    <source>
        <dbReference type="ARBA" id="ARBA00022741"/>
    </source>
</evidence>
<evidence type="ECO:0000256" key="1">
    <source>
        <dbReference type="ARBA" id="ARBA00000085"/>
    </source>
</evidence>
<dbReference type="EC" id="2.7.13.3" evidence="3"/>
<dbReference type="PANTHER" id="PTHR45453">
    <property type="entry name" value="PHOSPHATE REGULON SENSOR PROTEIN PHOR"/>
    <property type="match status" value="1"/>
</dbReference>
<dbReference type="PRINTS" id="PR00344">
    <property type="entry name" value="BCTRLSENSOR"/>
</dbReference>
<dbReference type="GO" id="GO:0004721">
    <property type="term" value="F:phosphoprotein phosphatase activity"/>
    <property type="evidence" value="ECO:0007669"/>
    <property type="project" value="TreeGrafter"/>
</dbReference>
<dbReference type="Gene3D" id="3.30.565.10">
    <property type="entry name" value="Histidine kinase-like ATPase, C-terminal domain"/>
    <property type="match status" value="1"/>
</dbReference>
<evidence type="ECO:0000256" key="8">
    <source>
        <dbReference type="ARBA" id="ARBA00022777"/>
    </source>
</evidence>
<comment type="catalytic activity">
    <reaction evidence="1">
        <text>ATP + protein L-histidine = ADP + protein N-phospho-L-histidine.</text>
        <dbReference type="EC" id="2.7.13.3"/>
    </reaction>
</comment>
<sequence>MKKLFFRDQFSLIFLNIIQLTVMVLVLWLSGLREVSLIFYLLFLSILFLTGYLVYRYVTLRKFYQRLANPIAWLEEVFETFDEAPLSAALSELLKTQHRLYISEIAHANSKKNEHMTFINQWVHQMKTPLSVIELIIQEYEDEQILSIREETDKLEKGLEMVLYAARLEVFEQDFHVKSVGLKRAVEQVIRDNKRLFIKNRVYPELDLSEVRVESDEKWLVFVINQLITNAVKYSAGKAHKIYILEARTAAGVQLLIQDHGVGIPKSDIKRVFAPFFTGENGRIYRESTGMGLALVRDICDNLGHTVEIESTPGKGTLVKLTFPS</sequence>
<evidence type="ECO:0000313" key="16">
    <source>
        <dbReference type="Proteomes" id="UP000624041"/>
    </source>
</evidence>
<dbReference type="GO" id="GO:0016036">
    <property type="term" value="P:cellular response to phosphate starvation"/>
    <property type="evidence" value="ECO:0007669"/>
    <property type="project" value="TreeGrafter"/>
</dbReference>
<dbReference type="InterPro" id="IPR004358">
    <property type="entry name" value="Sig_transdc_His_kin-like_C"/>
</dbReference>
<dbReference type="GO" id="GO:0005886">
    <property type="term" value="C:plasma membrane"/>
    <property type="evidence" value="ECO:0007669"/>
    <property type="project" value="UniProtKB-SubCell"/>
</dbReference>
<proteinExistence type="predicted"/>
<evidence type="ECO:0000313" key="15">
    <source>
        <dbReference type="EMBL" id="GGN62124.1"/>
    </source>
</evidence>
<evidence type="ECO:0000256" key="9">
    <source>
        <dbReference type="ARBA" id="ARBA00022840"/>
    </source>
</evidence>
<dbReference type="AlphaFoldDB" id="A0A918D3B0"/>
<keyword evidence="6 13" id="KW-0812">Transmembrane</keyword>
<dbReference type="InterPro" id="IPR050351">
    <property type="entry name" value="BphY/WalK/GraS-like"/>
</dbReference>
<keyword evidence="10 13" id="KW-1133">Transmembrane helix</keyword>
<dbReference type="EMBL" id="BMOS01000022">
    <property type="protein sequence ID" value="GGN62124.1"/>
    <property type="molecule type" value="Genomic_DNA"/>
</dbReference>
<evidence type="ECO:0000256" key="10">
    <source>
        <dbReference type="ARBA" id="ARBA00022989"/>
    </source>
</evidence>
<keyword evidence="5" id="KW-0808">Transferase</keyword>
<evidence type="ECO:0000256" key="11">
    <source>
        <dbReference type="ARBA" id="ARBA00023012"/>
    </source>
</evidence>
<dbReference type="GO" id="GO:0000155">
    <property type="term" value="F:phosphorelay sensor kinase activity"/>
    <property type="evidence" value="ECO:0007669"/>
    <property type="project" value="TreeGrafter"/>
</dbReference>
<gene>
    <name evidence="15" type="ORF">GCM10007971_27750</name>
</gene>